<evidence type="ECO:0000313" key="1">
    <source>
        <dbReference type="EMBL" id="KAJ8115845.1"/>
    </source>
</evidence>
<comment type="caution">
    <text evidence="1">The sequence shown here is derived from an EMBL/GenBank/DDBJ whole genome shotgun (WGS) entry which is preliminary data.</text>
</comment>
<dbReference type="EMBL" id="JAPESX010001256">
    <property type="protein sequence ID" value="KAJ8115845.1"/>
    <property type="molecule type" value="Genomic_DNA"/>
</dbReference>
<reference evidence="1" key="1">
    <citation type="submission" date="2022-11" db="EMBL/GenBank/DDBJ databases">
        <title>Genome Sequence of Nemania bipapillata.</title>
        <authorList>
            <person name="Buettner E."/>
        </authorList>
    </citation>
    <scope>NUCLEOTIDE SEQUENCE</scope>
    <source>
        <strain evidence="1">CP14</strain>
    </source>
</reference>
<proteinExistence type="predicted"/>
<evidence type="ECO:0000313" key="2">
    <source>
        <dbReference type="Proteomes" id="UP001153334"/>
    </source>
</evidence>
<sequence>MLSSARLMSASSVTAKVRRARDGRELQRGAEEARDGEEHEEEPSCIAAEAVPHAQENSNREIRYEYNDLGDGDFVMFG</sequence>
<keyword evidence="2" id="KW-1185">Reference proteome</keyword>
<gene>
    <name evidence="1" type="ORF">ONZ43_g4572</name>
</gene>
<protein>
    <submittedName>
        <fullName evidence="1">Uncharacterized protein</fullName>
    </submittedName>
</protein>
<dbReference type="Proteomes" id="UP001153334">
    <property type="component" value="Unassembled WGS sequence"/>
</dbReference>
<name>A0ACC2IKX4_9PEZI</name>
<accession>A0ACC2IKX4</accession>
<organism evidence="1 2">
    <name type="scientific">Nemania bipapillata</name>
    <dbReference type="NCBI Taxonomy" id="110536"/>
    <lineage>
        <taxon>Eukaryota</taxon>
        <taxon>Fungi</taxon>
        <taxon>Dikarya</taxon>
        <taxon>Ascomycota</taxon>
        <taxon>Pezizomycotina</taxon>
        <taxon>Sordariomycetes</taxon>
        <taxon>Xylariomycetidae</taxon>
        <taxon>Xylariales</taxon>
        <taxon>Xylariaceae</taxon>
        <taxon>Nemania</taxon>
    </lineage>
</organism>